<dbReference type="InterPro" id="IPR018497">
    <property type="entry name" value="Peptidase_M13_C"/>
</dbReference>
<gene>
    <name evidence="3" type="primary">LOC116293648</name>
</gene>
<organism evidence="2 3">
    <name type="scientific">Actinia tenebrosa</name>
    <name type="common">Australian red waratah sea anemone</name>
    <dbReference type="NCBI Taxonomy" id="6105"/>
    <lineage>
        <taxon>Eukaryota</taxon>
        <taxon>Metazoa</taxon>
        <taxon>Cnidaria</taxon>
        <taxon>Anthozoa</taxon>
        <taxon>Hexacorallia</taxon>
        <taxon>Actiniaria</taxon>
        <taxon>Actiniidae</taxon>
        <taxon>Actinia</taxon>
    </lineage>
</organism>
<dbReference type="RefSeq" id="XP_031556971.1">
    <property type="nucleotide sequence ID" value="XM_031701111.1"/>
</dbReference>
<dbReference type="SUPFAM" id="SSF55486">
    <property type="entry name" value="Metalloproteases ('zincins'), catalytic domain"/>
    <property type="match status" value="2"/>
</dbReference>
<dbReference type="GO" id="GO:0005886">
    <property type="term" value="C:plasma membrane"/>
    <property type="evidence" value="ECO:0007669"/>
    <property type="project" value="TreeGrafter"/>
</dbReference>
<proteinExistence type="predicted"/>
<dbReference type="GO" id="GO:0004222">
    <property type="term" value="F:metalloendopeptidase activity"/>
    <property type="evidence" value="ECO:0007669"/>
    <property type="project" value="InterPro"/>
</dbReference>
<dbReference type="PROSITE" id="PS51885">
    <property type="entry name" value="NEPRILYSIN"/>
    <property type="match status" value="1"/>
</dbReference>
<dbReference type="GO" id="GO:0016485">
    <property type="term" value="P:protein processing"/>
    <property type="evidence" value="ECO:0007669"/>
    <property type="project" value="TreeGrafter"/>
</dbReference>
<dbReference type="GeneID" id="116293648"/>
<name>A0A6P8HMP4_ACTTE</name>
<keyword evidence="2" id="KW-1185">Reference proteome</keyword>
<dbReference type="KEGG" id="aten:116293648"/>
<feature type="domain" description="Peptidase M13 C-terminal" evidence="1">
    <location>
        <begin position="12"/>
        <end position="127"/>
    </location>
</feature>
<sequence length="195" mass="22971">MRVDPMTRMEKKTNWWSNKTLEEFYKIINCYKTQYSAYRILGKWPFNVNKTAEEIAADNGALKTSLKAYYKWAKPNPNKTWLLPGLNYTNEQLFFIGFAQHFCGTSTLKYRKDFNTNRDHGDDKFRFVYWLVILLKLTLQLGSTNMISRSFVHFNRIIGSLANSCEFANAFKCKKYSPMNPINKCYLWSKEGTLN</sequence>
<dbReference type="Proteomes" id="UP000515163">
    <property type="component" value="Unplaced"/>
</dbReference>
<dbReference type="PANTHER" id="PTHR11733">
    <property type="entry name" value="ZINC METALLOPROTEASE FAMILY M13 NEPRILYSIN-RELATED"/>
    <property type="match status" value="1"/>
</dbReference>
<dbReference type="InterPro" id="IPR024079">
    <property type="entry name" value="MetalloPept_cat_dom_sf"/>
</dbReference>
<dbReference type="Gene3D" id="3.40.390.10">
    <property type="entry name" value="Collagenase (Catalytic Domain)"/>
    <property type="match status" value="1"/>
</dbReference>
<dbReference type="AlphaFoldDB" id="A0A6P8HMP4"/>
<evidence type="ECO:0000259" key="1">
    <source>
        <dbReference type="Pfam" id="PF01431"/>
    </source>
</evidence>
<reference evidence="3" key="1">
    <citation type="submission" date="2025-08" db="UniProtKB">
        <authorList>
            <consortium name="RefSeq"/>
        </authorList>
    </citation>
    <scope>IDENTIFICATION</scope>
    <source>
        <tissue evidence="3">Tentacle</tissue>
    </source>
</reference>
<accession>A0A6P8HMP4</accession>
<protein>
    <submittedName>
        <fullName evidence="3">Endothelin-converting enzyme 1-like</fullName>
    </submittedName>
</protein>
<dbReference type="InParanoid" id="A0A6P8HMP4"/>
<dbReference type="InterPro" id="IPR000718">
    <property type="entry name" value="Peptidase_M13"/>
</dbReference>
<evidence type="ECO:0000313" key="3">
    <source>
        <dbReference type="RefSeq" id="XP_031556971.1"/>
    </source>
</evidence>
<evidence type="ECO:0000313" key="2">
    <source>
        <dbReference type="Proteomes" id="UP000515163"/>
    </source>
</evidence>
<dbReference type="Pfam" id="PF01431">
    <property type="entry name" value="Peptidase_M13"/>
    <property type="match status" value="1"/>
</dbReference>
<dbReference type="OrthoDB" id="6475849at2759"/>
<dbReference type="PANTHER" id="PTHR11733:SF240">
    <property type="entry name" value="GH14155P-RELATED"/>
    <property type="match status" value="1"/>
</dbReference>